<keyword evidence="2" id="KW-0456">Lyase</keyword>
<reference evidence="2 3" key="1">
    <citation type="submission" date="2023-07" db="EMBL/GenBank/DDBJ databases">
        <title>Sorghum-associated microbial communities from plants grown in Nebraska, USA.</title>
        <authorList>
            <person name="Schachtman D."/>
        </authorList>
    </citation>
    <scope>NUCLEOTIDE SEQUENCE [LARGE SCALE GENOMIC DNA]</scope>
    <source>
        <strain evidence="2 3">4249</strain>
    </source>
</reference>
<dbReference type="InterPro" id="IPR014748">
    <property type="entry name" value="Enoyl-CoA_hydra_C"/>
</dbReference>
<gene>
    <name evidence="2" type="ORF">J2W49_002805</name>
</gene>
<dbReference type="GO" id="GO:0050005">
    <property type="term" value="F:isohexenylglutaconyl-CoA hydratase activity"/>
    <property type="evidence" value="ECO:0007669"/>
    <property type="project" value="UniProtKB-EC"/>
</dbReference>
<accession>A0ABU1WPK4</accession>
<dbReference type="Gene3D" id="3.90.226.10">
    <property type="entry name" value="2-enoyl-CoA Hydratase, Chain A, domain 1"/>
    <property type="match status" value="1"/>
</dbReference>
<comment type="similarity">
    <text evidence="1">Belongs to the enoyl-CoA hydratase/isomerase family.</text>
</comment>
<dbReference type="InterPro" id="IPR051683">
    <property type="entry name" value="Enoyl-CoA_Hydratase/Isomerase"/>
</dbReference>
<dbReference type="Gene3D" id="1.10.12.10">
    <property type="entry name" value="Lyase 2-enoyl-coa Hydratase, Chain A, domain 2"/>
    <property type="match status" value="1"/>
</dbReference>
<dbReference type="EMBL" id="JAVDWU010000005">
    <property type="protein sequence ID" value="MDR7150842.1"/>
    <property type="molecule type" value="Genomic_DNA"/>
</dbReference>
<dbReference type="Proteomes" id="UP001265700">
    <property type="component" value="Unassembled WGS sequence"/>
</dbReference>
<dbReference type="InterPro" id="IPR001753">
    <property type="entry name" value="Enoyl-CoA_hydra/iso"/>
</dbReference>
<dbReference type="EC" id="4.2.1.57" evidence="2"/>
<keyword evidence="3" id="KW-1185">Reference proteome</keyword>
<evidence type="ECO:0000256" key="1">
    <source>
        <dbReference type="ARBA" id="ARBA00005254"/>
    </source>
</evidence>
<dbReference type="CDD" id="cd06558">
    <property type="entry name" value="crotonase-like"/>
    <property type="match status" value="1"/>
</dbReference>
<evidence type="ECO:0000313" key="2">
    <source>
        <dbReference type="EMBL" id="MDR7150842.1"/>
    </source>
</evidence>
<dbReference type="PANTHER" id="PTHR42964:SF1">
    <property type="entry name" value="POLYKETIDE BIOSYNTHESIS ENOYL-COA HYDRATASE PKSH-RELATED"/>
    <property type="match status" value="1"/>
</dbReference>
<name>A0ABU1WPK4_9BURK</name>
<dbReference type="Pfam" id="PF00378">
    <property type="entry name" value="ECH_1"/>
    <property type="match status" value="1"/>
</dbReference>
<protein>
    <submittedName>
        <fullName evidence="2">Isohexenylglutaconyl-CoA hydratase</fullName>
        <ecNumber evidence="2">4.2.1.57</ecNumber>
    </submittedName>
</protein>
<dbReference type="InterPro" id="IPR029045">
    <property type="entry name" value="ClpP/crotonase-like_dom_sf"/>
</dbReference>
<evidence type="ECO:0000313" key="3">
    <source>
        <dbReference type="Proteomes" id="UP001265700"/>
    </source>
</evidence>
<dbReference type="SUPFAM" id="SSF52096">
    <property type="entry name" value="ClpP/crotonase"/>
    <property type="match status" value="1"/>
</dbReference>
<comment type="caution">
    <text evidence="2">The sequence shown here is derived from an EMBL/GenBank/DDBJ whole genome shotgun (WGS) entry which is preliminary data.</text>
</comment>
<organism evidence="2 3">
    <name type="scientific">Hydrogenophaga palleronii</name>
    <dbReference type="NCBI Taxonomy" id="65655"/>
    <lineage>
        <taxon>Bacteria</taxon>
        <taxon>Pseudomonadati</taxon>
        <taxon>Pseudomonadota</taxon>
        <taxon>Betaproteobacteria</taxon>
        <taxon>Burkholderiales</taxon>
        <taxon>Comamonadaceae</taxon>
        <taxon>Hydrogenophaga</taxon>
    </lineage>
</organism>
<sequence length="265" mass="27546">MTPPLTIERQGDIETWTLNDPATRNALSDTMVLGLFEACVRAKADASLRGIVLTGAGGAFCAGGSLSSLAGVIGQPLPPGETDPLIALNRAFGDVLHALTELPQWLLCAVDGPAMGGGFGLVCCADIVVATERASFGTPEVTIGLPPAQIAPFVWQRLGDATARHCLLGGLRWSATQAQAAGLVNRVVDDDALNTAVAEAAQALRRAAPGAVAATKQLLHRLRDKMPDLRDEAARAFAAALRGPEAAAGLESFAKKRPAPWMDQP</sequence>
<proteinExistence type="inferred from homology"/>
<dbReference type="RefSeq" id="WP_310317061.1">
    <property type="nucleotide sequence ID" value="NZ_JAVDWU010000005.1"/>
</dbReference>
<dbReference type="PANTHER" id="PTHR42964">
    <property type="entry name" value="ENOYL-COA HYDRATASE"/>
    <property type="match status" value="1"/>
</dbReference>